<dbReference type="AlphaFoldDB" id="A0A8I0LAP3"/>
<accession>A0A8I0LAP3</accession>
<feature type="non-terminal residue" evidence="1">
    <location>
        <position position="1"/>
    </location>
</feature>
<organism evidence="1 2">
    <name type="scientific">Xanthomonas citri pv. citri</name>
    <dbReference type="NCBI Taxonomy" id="611301"/>
    <lineage>
        <taxon>Bacteria</taxon>
        <taxon>Pseudomonadati</taxon>
        <taxon>Pseudomonadota</taxon>
        <taxon>Gammaproteobacteria</taxon>
        <taxon>Lysobacterales</taxon>
        <taxon>Lysobacteraceae</taxon>
        <taxon>Xanthomonas</taxon>
    </lineage>
</organism>
<feature type="non-terminal residue" evidence="1">
    <location>
        <position position="80"/>
    </location>
</feature>
<proteinExistence type="predicted"/>
<evidence type="ECO:0000313" key="2">
    <source>
        <dbReference type="Proteomes" id="UP000653002"/>
    </source>
</evidence>
<comment type="caution">
    <text evidence="1">The sequence shown here is derived from an EMBL/GenBank/DDBJ whole genome shotgun (WGS) entry which is preliminary data.</text>
</comment>
<gene>
    <name evidence="1" type="ORF">GUH15_29800</name>
</gene>
<dbReference type="InterPro" id="IPR007739">
    <property type="entry name" value="RgpF"/>
</dbReference>
<name>A0A8I0LAP3_XANCI</name>
<protein>
    <submittedName>
        <fullName evidence="1">Rhamnan synthesis protein F</fullName>
    </submittedName>
</protein>
<dbReference type="Proteomes" id="UP000653002">
    <property type="component" value="Unassembled WGS sequence"/>
</dbReference>
<reference evidence="1" key="1">
    <citation type="submission" date="2020-01" db="EMBL/GenBank/DDBJ databases">
        <authorList>
            <person name="Richard D."/>
        </authorList>
    </citation>
    <scope>NUCLEOTIDE SEQUENCE</scope>
    <source>
        <strain evidence="1">JP541</strain>
    </source>
</reference>
<sequence length="80" mass="9227">RAAFSQFTDNIIVRENKGLDVWAYKTALDSYGWAKLSEFDEIVMTNSTLMGPVRPLKEMFDAMWENQDLDFWGLSIHHGA</sequence>
<evidence type="ECO:0000313" key="1">
    <source>
        <dbReference type="EMBL" id="MBD4340166.1"/>
    </source>
</evidence>
<dbReference type="Pfam" id="PF05045">
    <property type="entry name" value="RgpF"/>
    <property type="match status" value="1"/>
</dbReference>
<dbReference type="EMBL" id="JAABFR010002522">
    <property type="protein sequence ID" value="MBD4340166.1"/>
    <property type="molecule type" value="Genomic_DNA"/>
</dbReference>